<accession>D6D6W1</accession>
<organism evidence="1 2">
    <name type="scientific">Bacteroides xylanisolvens XB1A</name>
    <dbReference type="NCBI Taxonomy" id="657309"/>
    <lineage>
        <taxon>Bacteria</taxon>
        <taxon>Pseudomonadati</taxon>
        <taxon>Bacteroidota</taxon>
        <taxon>Bacteroidia</taxon>
        <taxon>Bacteroidales</taxon>
        <taxon>Bacteroidaceae</taxon>
        <taxon>Bacteroides</taxon>
    </lineage>
</organism>
<name>D6D6W1_9BACE</name>
<dbReference type="Proteomes" id="UP000008795">
    <property type="component" value="Chromosome"/>
</dbReference>
<dbReference type="AlphaFoldDB" id="D6D6W1"/>
<proteinExistence type="predicted"/>
<evidence type="ECO:0008006" key="3">
    <source>
        <dbReference type="Google" id="ProtNLM"/>
    </source>
</evidence>
<sequence>MIKYITFKNTIMAGLAFFIDSTFDTHLDVSPTPSGDIKVTGISIIGEASIDGVSGTYSVSYSPASTTQKGVNWSIVSGANYASINSSGVLTVKEGASGSLVKIKAASSYNPLIYAEKDVTVTYNDSGASTVISEFCRRVLADGGILLKGSAGATQEEYDRHTALLGIEPKLDFLGYKETGGVISKLYSIDSKYDCDSLTGIVLNDGIITTTEAAGKILYNKNFNNGDIRTEMTHLYYEGPLDTYSTTESVFVANILKSSYSGRYDVQSANIFYMGGLINVQYAGSIKAGDGFPATSPTKIKVEVDGNASGEEYAPGYVKSISINDVDKLSTRVQMADFWSNDTKDVSYIKTYQGFQLCIAG</sequence>
<protein>
    <recommendedName>
        <fullName evidence="3">Bacterial Ig-like domain (Group 2)</fullName>
    </recommendedName>
</protein>
<evidence type="ECO:0000313" key="2">
    <source>
        <dbReference type="Proteomes" id="UP000008795"/>
    </source>
</evidence>
<dbReference type="HOGENOM" id="CLU_766534_0_0_10"/>
<dbReference type="EMBL" id="FP929033">
    <property type="protein sequence ID" value="CBK65756.1"/>
    <property type="molecule type" value="Genomic_DNA"/>
</dbReference>
<dbReference type="KEGG" id="bxy:BXY_05140"/>
<evidence type="ECO:0000313" key="1">
    <source>
        <dbReference type="EMBL" id="CBK65756.1"/>
    </source>
</evidence>
<gene>
    <name evidence="1" type="ORF">BXY_05140</name>
</gene>
<reference evidence="1 2" key="2">
    <citation type="submission" date="2010-03" db="EMBL/GenBank/DDBJ databases">
        <authorList>
            <person name="Pajon A."/>
        </authorList>
    </citation>
    <scope>NUCLEOTIDE SEQUENCE [LARGE SCALE GENOMIC DNA]</scope>
    <source>
        <strain evidence="1 2">XB1A</strain>
    </source>
</reference>
<dbReference type="PATRIC" id="fig|657309.4.peg.4077"/>
<reference evidence="1 2" key="1">
    <citation type="submission" date="2010-03" db="EMBL/GenBank/DDBJ databases">
        <title>The genome sequence of Bacteriodes xylanisolvens XB1A.</title>
        <authorList>
            <consortium name="metaHIT consortium -- http://www.metahit.eu/"/>
            <person name="Pajon A."/>
            <person name="Turner K."/>
            <person name="Parkhill J."/>
            <person name="Bernalier A."/>
        </authorList>
    </citation>
    <scope>NUCLEOTIDE SEQUENCE [LARGE SCALE GENOMIC DNA]</scope>
    <source>
        <strain evidence="1 2">XB1A</strain>
    </source>
</reference>
<dbReference type="eggNOG" id="ENOG5030X9W">
    <property type="taxonomic scope" value="Bacteria"/>
</dbReference>